<protein>
    <recommendedName>
        <fullName evidence="1">Protease Do-like PDZ domain-containing protein</fullName>
    </recommendedName>
</protein>
<dbReference type="AlphaFoldDB" id="A0A2G2ZEW8"/>
<organism evidence="2 3">
    <name type="scientific">Capsicum annuum</name>
    <name type="common">Capsicum pepper</name>
    <dbReference type="NCBI Taxonomy" id="4072"/>
    <lineage>
        <taxon>Eukaryota</taxon>
        <taxon>Viridiplantae</taxon>
        <taxon>Streptophyta</taxon>
        <taxon>Embryophyta</taxon>
        <taxon>Tracheophyta</taxon>
        <taxon>Spermatophyta</taxon>
        <taxon>Magnoliopsida</taxon>
        <taxon>eudicotyledons</taxon>
        <taxon>Gunneridae</taxon>
        <taxon>Pentapetalae</taxon>
        <taxon>asterids</taxon>
        <taxon>lamiids</taxon>
        <taxon>Solanales</taxon>
        <taxon>Solanaceae</taxon>
        <taxon>Solanoideae</taxon>
        <taxon>Capsiceae</taxon>
        <taxon>Capsicum</taxon>
    </lineage>
</organism>
<reference evidence="2 3" key="1">
    <citation type="journal article" date="2014" name="Nat. Genet.">
        <title>Genome sequence of the hot pepper provides insights into the evolution of pungency in Capsicum species.</title>
        <authorList>
            <person name="Kim S."/>
            <person name="Park M."/>
            <person name="Yeom S.I."/>
            <person name="Kim Y.M."/>
            <person name="Lee J.M."/>
            <person name="Lee H.A."/>
            <person name="Seo E."/>
            <person name="Choi J."/>
            <person name="Cheong K."/>
            <person name="Kim K.T."/>
            <person name="Jung K."/>
            <person name="Lee G.W."/>
            <person name="Oh S.K."/>
            <person name="Bae C."/>
            <person name="Kim S.B."/>
            <person name="Lee H.Y."/>
            <person name="Kim S.Y."/>
            <person name="Kim M.S."/>
            <person name="Kang B.C."/>
            <person name="Jo Y.D."/>
            <person name="Yang H.B."/>
            <person name="Jeong H.J."/>
            <person name="Kang W.H."/>
            <person name="Kwon J.K."/>
            <person name="Shin C."/>
            <person name="Lim J.Y."/>
            <person name="Park J.H."/>
            <person name="Huh J.H."/>
            <person name="Kim J.S."/>
            <person name="Kim B.D."/>
            <person name="Cohen O."/>
            <person name="Paran I."/>
            <person name="Suh M.C."/>
            <person name="Lee S.B."/>
            <person name="Kim Y.K."/>
            <person name="Shin Y."/>
            <person name="Noh S.J."/>
            <person name="Park J."/>
            <person name="Seo Y.S."/>
            <person name="Kwon S.Y."/>
            <person name="Kim H.A."/>
            <person name="Park J.M."/>
            <person name="Kim H.J."/>
            <person name="Choi S.B."/>
            <person name="Bosland P.W."/>
            <person name="Reeves G."/>
            <person name="Jo S.H."/>
            <person name="Lee B.W."/>
            <person name="Cho H.T."/>
            <person name="Choi H.S."/>
            <person name="Lee M.S."/>
            <person name="Yu Y."/>
            <person name="Do Choi Y."/>
            <person name="Park B.S."/>
            <person name="van Deynze A."/>
            <person name="Ashrafi H."/>
            <person name="Hill T."/>
            <person name="Kim W.T."/>
            <person name="Pai H.S."/>
            <person name="Ahn H.K."/>
            <person name="Yeam I."/>
            <person name="Giovannoni J.J."/>
            <person name="Rose J.K."/>
            <person name="Sorensen I."/>
            <person name="Lee S.J."/>
            <person name="Kim R.W."/>
            <person name="Choi I.Y."/>
            <person name="Choi B.S."/>
            <person name="Lim J.S."/>
            <person name="Lee Y.H."/>
            <person name="Choi D."/>
        </authorList>
    </citation>
    <scope>NUCLEOTIDE SEQUENCE [LARGE SCALE GENOMIC DNA]</scope>
    <source>
        <strain evidence="3">cv. CM334</strain>
    </source>
</reference>
<evidence type="ECO:0000313" key="2">
    <source>
        <dbReference type="EMBL" id="PHT80540.1"/>
    </source>
</evidence>
<dbReference type="EMBL" id="AYRZ02000006">
    <property type="protein sequence ID" value="PHT80540.1"/>
    <property type="molecule type" value="Genomic_DNA"/>
</dbReference>
<comment type="caution">
    <text evidence="2">The sequence shown here is derived from an EMBL/GenBank/DDBJ whole genome shotgun (WGS) entry which is preliminary data.</text>
</comment>
<gene>
    <name evidence="2" type="ORF">T459_18592</name>
</gene>
<reference evidence="2 3" key="2">
    <citation type="journal article" date="2017" name="Genome Biol.">
        <title>New reference genome sequences of hot pepper reveal the massive evolution of plant disease-resistance genes by retroduplication.</title>
        <authorList>
            <person name="Kim S."/>
            <person name="Park J."/>
            <person name="Yeom S.I."/>
            <person name="Kim Y.M."/>
            <person name="Seo E."/>
            <person name="Kim K.T."/>
            <person name="Kim M.S."/>
            <person name="Lee J.M."/>
            <person name="Cheong K."/>
            <person name="Shin H.S."/>
            <person name="Kim S.B."/>
            <person name="Han K."/>
            <person name="Lee J."/>
            <person name="Park M."/>
            <person name="Lee H.A."/>
            <person name="Lee H.Y."/>
            <person name="Lee Y."/>
            <person name="Oh S."/>
            <person name="Lee J.H."/>
            <person name="Choi E."/>
            <person name="Choi E."/>
            <person name="Lee S.E."/>
            <person name="Jeon J."/>
            <person name="Kim H."/>
            <person name="Choi G."/>
            <person name="Song H."/>
            <person name="Lee J."/>
            <person name="Lee S.C."/>
            <person name="Kwon J.K."/>
            <person name="Lee H.Y."/>
            <person name="Koo N."/>
            <person name="Hong Y."/>
            <person name="Kim R.W."/>
            <person name="Kang W.H."/>
            <person name="Huh J.H."/>
            <person name="Kang B.C."/>
            <person name="Yang T.J."/>
            <person name="Lee Y.H."/>
            <person name="Bennetzen J.L."/>
            <person name="Choi D."/>
        </authorList>
    </citation>
    <scope>NUCLEOTIDE SEQUENCE [LARGE SCALE GENOMIC DNA]</scope>
    <source>
        <strain evidence="3">cv. CM334</strain>
    </source>
</reference>
<name>A0A2G2ZEW8_CAPAN</name>
<dbReference type="InterPro" id="IPR041517">
    <property type="entry name" value="DEGP_PDZ"/>
</dbReference>
<proteinExistence type="predicted"/>
<dbReference type="InterPro" id="IPR046449">
    <property type="entry name" value="DEGP_PDZ_sf"/>
</dbReference>
<feature type="domain" description="Protease Do-like PDZ" evidence="1">
    <location>
        <begin position="32"/>
        <end position="105"/>
    </location>
</feature>
<dbReference type="Proteomes" id="UP000222542">
    <property type="component" value="Unassembled WGS sequence"/>
</dbReference>
<sequence>MDSRIGHTHPWAMAEEQDSDINLRVDDGSGRMVLANEVNIGYEDMSYEQVLKLNGTRIKHSPFGSSTSKGQFLVFEFEGNNLVVVEREEALSASASILKDYGIPKIIRSSGPYIDSIEQSEAANHGDSPVSNQKGKKRSAEINVLMAIGCW</sequence>
<dbReference type="STRING" id="4072.A0A2G2ZEW8"/>
<evidence type="ECO:0000313" key="3">
    <source>
        <dbReference type="Proteomes" id="UP000222542"/>
    </source>
</evidence>
<evidence type="ECO:0000259" key="1">
    <source>
        <dbReference type="Pfam" id="PF17815"/>
    </source>
</evidence>
<accession>A0A2G2ZEW8</accession>
<keyword evidence="3" id="KW-1185">Reference proteome</keyword>
<dbReference type="Gramene" id="PHT80540">
    <property type="protein sequence ID" value="PHT80540"/>
    <property type="gene ID" value="T459_18592"/>
</dbReference>
<dbReference type="Gene3D" id="3.20.190.20">
    <property type="match status" value="1"/>
</dbReference>
<dbReference type="Pfam" id="PF17815">
    <property type="entry name" value="PDZ_3"/>
    <property type="match status" value="1"/>
</dbReference>